<comment type="caution">
    <text evidence="2">The sequence shown here is derived from an EMBL/GenBank/DDBJ whole genome shotgun (WGS) entry which is preliminary data.</text>
</comment>
<reference evidence="2 3" key="1">
    <citation type="submission" date="2017-09" db="EMBL/GenBank/DDBJ databases">
        <title>Large-scale bioinformatics analysis of Bacillus genomes uncovers conserved roles of natural products in bacterial physiology.</title>
        <authorList>
            <consortium name="Agbiome Team Llc"/>
            <person name="Bleich R.M."/>
            <person name="Grubbs K.J."/>
            <person name="Santa Maria K.C."/>
            <person name="Allen S.E."/>
            <person name="Farag S."/>
            <person name="Shank E.A."/>
            <person name="Bowers A."/>
        </authorList>
    </citation>
    <scope>NUCLEOTIDE SEQUENCE [LARGE SCALE GENOMIC DNA]</scope>
    <source>
        <strain evidence="2 3">AFS021349</strain>
    </source>
</reference>
<gene>
    <name evidence="2" type="ORF">CN585_16700</name>
</gene>
<keyword evidence="1" id="KW-0472">Membrane</keyword>
<protein>
    <submittedName>
        <fullName evidence="2">PrgI family protein</fullName>
    </submittedName>
</protein>
<dbReference type="InterPro" id="IPR024414">
    <property type="entry name" value="Uncharacterised_PrgI"/>
</dbReference>
<accession>A0A2A8HDL7</accession>
<evidence type="ECO:0000256" key="1">
    <source>
        <dbReference type="SAM" id="Phobius"/>
    </source>
</evidence>
<proteinExistence type="predicted"/>
<evidence type="ECO:0000313" key="3">
    <source>
        <dbReference type="Proteomes" id="UP000220841"/>
    </source>
</evidence>
<dbReference type="Proteomes" id="UP000220841">
    <property type="component" value="Unassembled WGS sequence"/>
</dbReference>
<dbReference type="AlphaFoldDB" id="A0A2A8HDL7"/>
<feature type="transmembrane region" description="Helical" evidence="1">
    <location>
        <begin position="29"/>
        <end position="47"/>
    </location>
</feature>
<keyword evidence="1" id="KW-0812">Transmembrane</keyword>
<keyword evidence="1" id="KW-1133">Transmembrane helix</keyword>
<dbReference type="EMBL" id="NUBY01000076">
    <property type="protein sequence ID" value="PEQ04860.1"/>
    <property type="molecule type" value="Genomic_DNA"/>
</dbReference>
<dbReference type="RefSeq" id="WP_098226758.1">
    <property type="nucleotide sequence ID" value="NZ_NUBY01000076.1"/>
</dbReference>
<evidence type="ECO:0000313" key="2">
    <source>
        <dbReference type="EMBL" id="PEQ04860.1"/>
    </source>
</evidence>
<sequence length="133" mass="15504">MHNNFVVSIPKELKTIKSKLFFGLTKRQLIGFTIALVIGLPVFFLLKNFSLEIALYGLFFTTCPMIFATIFMKDGMPAETWIKLFLEYKYLNPQKRYFSVCKRNREIATERNMMNEKCKARKTKSVSNVAKVN</sequence>
<name>A0A2A8HDL7_9BACI</name>
<organism evidence="2 3">
    <name type="scientific">Bacillus toyonensis</name>
    <dbReference type="NCBI Taxonomy" id="155322"/>
    <lineage>
        <taxon>Bacteria</taxon>
        <taxon>Bacillati</taxon>
        <taxon>Bacillota</taxon>
        <taxon>Bacilli</taxon>
        <taxon>Bacillales</taxon>
        <taxon>Bacillaceae</taxon>
        <taxon>Bacillus</taxon>
        <taxon>Bacillus cereus group</taxon>
    </lineage>
</organism>
<dbReference type="Pfam" id="PF12666">
    <property type="entry name" value="PrgI"/>
    <property type="match status" value="1"/>
</dbReference>
<feature type="transmembrane region" description="Helical" evidence="1">
    <location>
        <begin position="53"/>
        <end position="72"/>
    </location>
</feature>